<organism evidence="3 4">
    <name type="scientific">Savagea faecisuis</name>
    <dbReference type="NCBI Taxonomy" id="1274803"/>
    <lineage>
        <taxon>Bacteria</taxon>
        <taxon>Bacillati</taxon>
        <taxon>Bacillota</taxon>
        <taxon>Bacilli</taxon>
        <taxon>Bacillales</taxon>
        <taxon>Caryophanaceae</taxon>
        <taxon>Savagea</taxon>
    </lineage>
</organism>
<proteinExistence type="inferred from homology"/>
<evidence type="ECO:0000259" key="2">
    <source>
        <dbReference type="Pfam" id="PF00582"/>
    </source>
</evidence>
<comment type="similarity">
    <text evidence="1">Belongs to the universal stress protein A family.</text>
</comment>
<comment type="caution">
    <text evidence="3">The sequence shown here is derived from an EMBL/GenBank/DDBJ whole genome shotgun (WGS) entry which is preliminary data.</text>
</comment>
<dbReference type="RefSeq" id="WP_381009165.1">
    <property type="nucleotide sequence ID" value="NZ_JBHTJF010000009.1"/>
</dbReference>
<gene>
    <name evidence="3" type="ORF">ACFQ0V_02145</name>
</gene>
<protein>
    <submittedName>
        <fullName evidence="3">Universal stress protein</fullName>
    </submittedName>
</protein>
<dbReference type="InterPro" id="IPR014729">
    <property type="entry name" value="Rossmann-like_a/b/a_fold"/>
</dbReference>
<feature type="domain" description="UspA" evidence="2">
    <location>
        <begin position="2"/>
        <end position="137"/>
    </location>
</feature>
<name>A0ABW3GXB8_9BACL</name>
<sequence>MKIGVAMDGSFHAERAAKYAIELASKIEGARVEVLTVVTYEQMKKEHLLTPSHGTLDVQRKKVFQRAVEWAEEANVEVKQTVLKGDPSKMLIQYAEAVELDLLVIGSRGLNALQEVVLGSVSQKLVKHIGCPVTVVK</sequence>
<dbReference type="CDD" id="cd00293">
    <property type="entry name" value="USP-like"/>
    <property type="match status" value="1"/>
</dbReference>
<dbReference type="Pfam" id="PF00582">
    <property type="entry name" value="Usp"/>
    <property type="match status" value="1"/>
</dbReference>
<dbReference type="Proteomes" id="UP001596976">
    <property type="component" value="Unassembled WGS sequence"/>
</dbReference>
<dbReference type="PANTHER" id="PTHR46268:SF6">
    <property type="entry name" value="UNIVERSAL STRESS PROTEIN UP12"/>
    <property type="match status" value="1"/>
</dbReference>
<dbReference type="InterPro" id="IPR006015">
    <property type="entry name" value="Universal_stress_UspA"/>
</dbReference>
<evidence type="ECO:0000313" key="3">
    <source>
        <dbReference type="EMBL" id="MFD0942570.1"/>
    </source>
</evidence>
<dbReference type="PRINTS" id="PR01438">
    <property type="entry name" value="UNVRSLSTRESS"/>
</dbReference>
<dbReference type="InterPro" id="IPR006016">
    <property type="entry name" value="UspA"/>
</dbReference>
<keyword evidence="4" id="KW-1185">Reference proteome</keyword>
<dbReference type="EMBL" id="JBHTJF010000009">
    <property type="protein sequence ID" value="MFD0942570.1"/>
    <property type="molecule type" value="Genomic_DNA"/>
</dbReference>
<dbReference type="PANTHER" id="PTHR46268">
    <property type="entry name" value="STRESS RESPONSE PROTEIN NHAX"/>
    <property type="match status" value="1"/>
</dbReference>
<reference evidence="4" key="1">
    <citation type="journal article" date="2019" name="Int. J. Syst. Evol. Microbiol.">
        <title>The Global Catalogue of Microorganisms (GCM) 10K type strain sequencing project: providing services to taxonomists for standard genome sequencing and annotation.</title>
        <authorList>
            <consortium name="The Broad Institute Genomics Platform"/>
            <consortium name="The Broad Institute Genome Sequencing Center for Infectious Disease"/>
            <person name="Wu L."/>
            <person name="Ma J."/>
        </authorList>
    </citation>
    <scope>NUCLEOTIDE SEQUENCE [LARGE SCALE GENOMIC DNA]</scope>
    <source>
        <strain evidence="4">CCUG 63563</strain>
    </source>
</reference>
<accession>A0ABW3GXB8</accession>
<dbReference type="SUPFAM" id="SSF52402">
    <property type="entry name" value="Adenine nucleotide alpha hydrolases-like"/>
    <property type="match status" value="1"/>
</dbReference>
<evidence type="ECO:0000256" key="1">
    <source>
        <dbReference type="ARBA" id="ARBA00008791"/>
    </source>
</evidence>
<dbReference type="Gene3D" id="3.40.50.620">
    <property type="entry name" value="HUPs"/>
    <property type="match status" value="1"/>
</dbReference>
<evidence type="ECO:0000313" key="4">
    <source>
        <dbReference type="Proteomes" id="UP001596976"/>
    </source>
</evidence>